<sequence>MRLFRKLLIAIAVVLIILIAILAINTARHSPEQLGKPLPPPPVDQAAVEHLAAAIRIPTISTESGPAPDAVLDAFAQNLAASYPRVHAALKREVVAGHSLLFTWPGADPAAPALLLAAHQDVVPIEGSSESKWTHPPFAGAVANGFVWGRGTIDDKMSVIAILEATERLLARGFQPKRTIYLAFGHDEERGGSGAQAMAALLKSRGARIGLALDEGYAVLDGVLAGVSRPAAVVGMAEKGYVSVELTASGAGGHSSMPVPDNAAVRVARAVARLADKPFPARVQGLTGDMLTALDPYMDQPLRTVVANRWLTDPLIRSQLLKNPRTAAALRTTTAVTILQGGTKDNVLPQSARAVVNHRILPGDTIDSVVARDRASVDDPKVTVRALPGGHNPSRPASTGSPGYKQLAAAIRATYPYAPIAPGLVLGATDGRSYEPIADASLRFTPMTMRPADLARFHGNDERIGIEEYMRAIGFYERLMVGGRQTGSPRATP</sequence>
<dbReference type="PROSITE" id="PS00758">
    <property type="entry name" value="ARGE_DAPE_CPG2_1"/>
    <property type="match status" value="1"/>
</dbReference>
<evidence type="ECO:0000259" key="6">
    <source>
        <dbReference type="Pfam" id="PF07687"/>
    </source>
</evidence>
<evidence type="ECO:0000313" key="8">
    <source>
        <dbReference type="Proteomes" id="UP001597115"/>
    </source>
</evidence>
<dbReference type="SUPFAM" id="SSF55031">
    <property type="entry name" value="Bacterial exopeptidase dimerisation domain"/>
    <property type="match status" value="1"/>
</dbReference>
<dbReference type="NCBIfam" id="NF006113">
    <property type="entry name" value="PRK08262.1-4"/>
    <property type="match status" value="1"/>
</dbReference>
<gene>
    <name evidence="7" type="ORF">ACFSCW_15245</name>
</gene>
<dbReference type="InterPro" id="IPR047177">
    <property type="entry name" value="Pept_M20A"/>
</dbReference>
<dbReference type="Gene3D" id="3.30.70.360">
    <property type="match status" value="1"/>
</dbReference>
<comment type="similarity">
    <text evidence="1">Belongs to the peptidase M20A family.</text>
</comment>
<dbReference type="Pfam" id="PF07687">
    <property type="entry name" value="M20_dimer"/>
    <property type="match status" value="1"/>
</dbReference>
<evidence type="ECO:0000256" key="3">
    <source>
        <dbReference type="ARBA" id="ARBA00022723"/>
    </source>
</evidence>
<comment type="caution">
    <text evidence="7">The sequence shown here is derived from an EMBL/GenBank/DDBJ whole genome shotgun (WGS) entry which is preliminary data.</text>
</comment>
<organism evidence="7 8">
    <name type="scientific">Sphingomonas tabacisoli</name>
    <dbReference type="NCBI Taxonomy" id="2249466"/>
    <lineage>
        <taxon>Bacteria</taxon>
        <taxon>Pseudomonadati</taxon>
        <taxon>Pseudomonadota</taxon>
        <taxon>Alphaproteobacteria</taxon>
        <taxon>Sphingomonadales</taxon>
        <taxon>Sphingomonadaceae</taxon>
        <taxon>Sphingomonas</taxon>
    </lineage>
</organism>
<dbReference type="Pfam" id="PF01546">
    <property type="entry name" value="Peptidase_M20"/>
    <property type="match status" value="1"/>
</dbReference>
<evidence type="ECO:0000256" key="4">
    <source>
        <dbReference type="ARBA" id="ARBA00022801"/>
    </source>
</evidence>
<evidence type="ECO:0000256" key="2">
    <source>
        <dbReference type="ARBA" id="ARBA00022670"/>
    </source>
</evidence>
<keyword evidence="3" id="KW-0479">Metal-binding</keyword>
<reference evidence="8" key="1">
    <citation type="journal article" date="2019" name="Int. J. Syst. Evol. Microbiol.">
        <title>The Global Catalogue of Microorganisms (GCM) 10K type strain sequencing project: providing services to taxonomists for standard genome sequencing and annotation.</title>
        <authorList>
            <consortium name="The Broad Institute Genomics Platform"/>
            <consortium name="The Broad Institute Genome Sequencing Center for Infectious Disease"/>
            <person name="Wu L."/>
            <person name="Ma J."/>
        </authorList>
    </citation>
    <scope>NUCLEOTIDE SEQUENCE [LARGE SCALE GENOMIC DNA]</scope>
    <source>
        <strain evidence="8">CGMCC 1.16275</strain>
    </source>
</reference>
<dbReference type="EMBL" id="JBHUDY010000002">
    <property type="protein sequence ID" value="MFD1613161.1"/>
    <property type="molecule type" value="Genomic_DNA"/>
</dbReference>
<dbReference type="InterPro" id="IPR036264">
    <property type="entry name" value="Bact_exopeptidase_dim_dom"/>
</dbReference>
<evidence type="ECO:0000256" key="1">
    <source>
        <dbReference type="ARBA" id="ARBA00006247"/>
    </source>
</evidence>
<dbReference type="Gene3D" id="3.40.630.10">
    <property type="entry name" value="Zn peptidases"/>
    <property type="match status" value="1"/>
</dbReference>
<dbReference type="InterPro" id="IPR011650">
    <property type="entry name" value="Peptidase_M20_dimer"/>
</dbReference>
<keyword evidence="2" id="KW-0645">Protease</keyword>
<evidence type="ECO:0000313" key="7">
    <source>
        <dbReference type="EMBL" id="MFD1613161.1"/>
    </source>
</evidence>
<dbReference type="SUPFAM" id="SSF53187">
    <property type="entry name" value="Zn-dependent exopeptidases"/>
    <property type="match status" value="1"/>
</dbReference>
<name>A0ABW4I6S6_9SPHN</name>
<evidence type="ECO:0000256" key="5">
    <source>
        <dbReference type="ARBA" id="ARBA00022833"/>
    </source>
</evidence>
<dbReference type="InterPro" id="IPR001261">
    <property type="entry name" value="ArgE/DapE_CS"/>
</dbReference>
<protein>
    <submittedName>
        <fullName evidence="7">M20 family peptidase</fullName>
    </submittedName>
</protein>
<dbReference type="Proteomes" id="UP001597115">
    <property type="component" value="Unassembled WGS sequence"/>
</dbReference>
<feature type="domain" description="Peptidase M20 dimerisation" evidence="6">
    <location>
        <begin position="237"/>
        <end position="372"/>
    </location>
</feature>
<keyword evidence="5" id="KW-0862">Zinc</keyword>
<accession>A0ABW4I6S6</accession>
<keyword evidence="8" id="KW-1185">Reference proteome</keyword>
<dbReference type="RefSeq" id="WP_380890972.1">
    <property type="nucleotide sequence ID" value="NZ_JBHUDY010000002.1"/>
</dbReference>
<dbReference type="InterPro" id="IPR002933">
    <property type="entry name" value="Peptidase_M20"/>
</dbReference>
<dbReference type="PIRSF" id="PIRSF036696">
    <property type="entry name" value="ACY-1"/>
    <property type="match status" value="1"/>
</dbReference>
<dbReference type="Gene3D" id="1.10.150.900">
    <property type="match status" value="1"/>
</dbReference>
<dbReference type="PANTHER" id="PTHR45962:SF1">
    <property type="entry name" value="N-FATTY-ACYL-AMINO ACID SYNTHASE_HYDROLASE PM20D1"/>
    <property type="match status" value="1"/>
</dbReference>
<proteinExistence type="inferred from homology"/>
<dbReference type="PANTHER" id="PTHR45962">
    <property type="entry name" value="N-FATTY-ACYL-AMINO ACID SYNTHASE/HYDROLASE PM20D1"/>
    <property type="match status" value="1"/>
</dbReference>
<keyword evidence="4" id="KW-0378">Hydrolase</keyword>